<evidence type="ECO:0000256" key="1">
    <source>
        <dbReference type="ARBA" id="ARBA00008591"/>
    </source>
</evidence>
<dbReference type="InterPro" id="IPR052912">
    <property type="entry name" value="UPF0111_domain"/>
</dbReference>
<protein>
    <submittedName>
        <fullName evidence="2">DUF47 family protein</fullName>
    </submittedName>
</protein>
<evidence type="ECO:0000313" key="3">
    <source>
        <dbReference type="Proteomes" id="UP001500842"/>
    </source>
</evidence>
<reference evidence="2 3" key="1">
    <citation type="journal article" date="2019" name="Int. J. Syst. Evol. Microbiol.">
        <title>The Global Catalogue of Microorganisms (GCM) 10K type strain sequencing project: providing services to taxonomists for standard genome sequencing and annotation.</title>
        <authorList>
            <consortium name="The Broad Institute Genomics Platform"/>
            <consortium name="The Broad Institute Genome Sequencing Center for Infectious Disease"/>
            <person name="Wu L."/>
            <person name="Ma J."/>
        </authorList>
    </citation>
    <scope>NUCLEOTIDE SEQUENCE [LARGE SCALE GENOMIC DNA]</scope>
    <source>
        <strain evidence="2 3">JCM 14942</strain>
    </source>
</reference>
<dbReference type="Gene3D" id="1.20.58.220">
    <property type="entry name" value="Phosphate transport system protein phou homolog 2, domain 2"/>
    <property type="match status" value="1"/>
</dbReference>
<sequence length="218" mass="24104">MIAFVSASTGVHVGLRLRPVDTSFYDLFTQSAQHLVGGAELLAEMLSESSDKAGVAERMRAAEHAADETTHEIVKKVNSTFVTPFDREDIYALGSGLDDVMDMMDEAVDLILLYEVQVALPAELSEQVDVLQRCAELTAAAMPRLQSMQSLDDYWIEINRLENAGDRNHRRTLAKLFSGEYPTIEVLKLKDIVESLEGAIDAFERVANTVEQIAVKEG</sequence>
<comment type="similarity">
    <text evidence="1">Belongs to the UPF0111 family.</text>
</comment>
<proteinExistence type="inferred from homology"/>
<accession>A0ABN1ZT42</accession>
<comment type="caution">
    <text evidence="2">The sequence shown here is derived from an EMBL/GenBank/DDBJ whole genome shotgun (WGS) entry which is preliminary data.</text>
</comment>
<dbReference type="InterPro" id="IPR038078">
    <property type="entry name" value="PhoU-like_sf"/>
</dbReference>
<keyword evidence="3" id="KW-1185">Reference proteome</keyword>
<dbReference type="PANTHER" id="PTHR37298">
    <property type="entry name" value="UPF0111 PROTEIN YKAA"/>
    <property type="match status" value="1"/>
</dbReference>
<dbReference type="Proteomes" id="UP001500842">
    <property type="component" value="Unassembled WGS sequence"/>
</dbReference>
<dbReference type="EMBL" id="BAAAOR010000003">
    <property type="protein sequence ID" value="GAA1503772.1"/>
    <property type="molecule type" value="Genomic_DNA"/>
</dbReference>
<name>A0ABN1ZT42_9ACTN</name>
<dbReference type="PANTHER" id="PTHR37298:SF1">
    <property type="entry name" value="UPF0111 PROTEIN YKAA"/>
    <property type="match status" value="1"/>
</dbReference>
<evidence type="ECO:0000313" key="2">
    <source>
        <dbReference type="EMBL" id="GAA1503772.1"/>
    </source>
</evidence>
<dbReference type="Pfam" id="PF01865">
    <property type="entry name" value="PhoU_div"/>
    <property type="match status" value="1"/>
</dbReference>
<organism evidence="2 3">
    <name type="scientific">Nocardioides humi</name>
    <dbReference type="NCBI Taxonomy" id="449461"/>
    <lineage>
        <taxon>Bacteria</taxon>
        <taxon>Bacillati</taxon>
        <taxon>Actinomycetota</taxon>
        <taxon>Actinomycetes</taxon>
        <taxon>Propionibacteriales</taxon>
        <taxon>Nocardioidaceae</taxon>
        <taxon>Nocardioides</taxon>
    </lineage>
</organism>
<gene>
    <name evidence="2" type="ORF">GCM10009788_03740</name>
</gene>
<dbReference type="InterPro" id="IPR018445">
    <property type="entry name" value="Put_Phosphate_transp_reg"/>
</dbReference>